<comment type="caution">
    <text evidence="2">The sequence shown here is derived from an EMBL/GenBank/DDBJ whole genome shotgun (WGS) entry which is preliminary data.</text>
</comment>
<accession>A0AAV3QF78</accession>
<evidence type="ECO:0000313" key="3">
    <source>
        <dbReference type="Proteomes" id="UP001454036"/>
    </source>
</evidence>
<organism evidence="2 3">
    <name type="scientific">Lithospermum erythrorhizon</name>
    <name type="common">Purple gromwell</name>
    <name type="synonym">Lithospermum officinale var. erythrorhizon</name>
    <dbReference type="NCBI Taxonomy" id="34254"/>
    <lineage>
        <taxon>Eukaryota</taxon>
        <taxon>Viridiplantae</taxon>
        <taxon>Streptophyta</taxon>
        <taxon>Embryophyta</taxon>
        <taxon>Tracheophyta</taxon>
        <taxon>Spermatophyta</taxon>
        <taxon>Magnoliopsida</taxon>
        <taxon>eudicotyledons</taxon>
        <taxon>Gunneridae</taxon>
        <taxon>Pentapetalae</taxon>
        <taxon>asterids</taxon>
        <taxon>lamiids</taxon>
        <taxon>Boraginales</taxon>
        <taxon>Boraginaceae</taxon>
        <taxon>Boraginoideae</taxon>
        <taxon>Lithospermeae</taxon>
        <taxon>Lithospermum</taxon>
    </lineage>
</organism>
<proteinExistence type="predicted"/>
<protein>
    <submittedName>
        <fullName evidence="2">Uncharacterized protein</fullName>
    </submittedName>
</protein>
<sequence>MSEDEGELTEEELMENYQLLFDKWSKLTQVYTSGEIERTVLKKKNEELVKAVEEQKLEIRILEDKLERMVRGIHMMNSSTPILDEILMQGKRCGDNSGIGFNSGKRVRHNIPGARTFIAAGGQPN</sequence>
<dbReference type="EMBL" id="BAABME010004273">
    <property type="protein sequence ID" value="GAA0161777.1"/>
    <property type="molecule type" value="Genomic_DNA"/>
</dbReference>
<dbReference type="AlphaFoldDB" id="A0AAV3QF78"/>
<reference evidence="2 3" key="1">
    <citation type="submission" date="2024-01" db="EMBL/GenBank/DDBJ databases">
        <title>The complete chloroplast genome sequence of Lithospermum erythrorhizon: insights into the phylogenetic relationship among Boraginaceae species and the maternal lineages of purple gromwells.</title>
        <authorList>
            <person name="Okada T."/>
            <person name="Watanabe K."/>
        </authorList>
    </citation>
    <scope>NUCLEOTIDE SEQUENCE [LARGE SCALE GENOMIC DNA]</scope>
</reference>
<keyword evidence="1" id="KW-0175">Coiled coil</keyword>
<keyword evidence="3" id="KW-1185">Reference proteome</keyword>
<feature type="coiled-coil region" evidence="1">
    <location>
        <begin position="38"/>
        <end position="72"/>
    </location>
</feature>
<dbReference type="Proteomes" id="UP001454036">
    <property type="component" value="Unassembled WGS sequence"/>
</dbReference>
<gene>
    <name evidence="2" type="ORF">LIER_18014</name>
</gene>
<name>A0AAV3QF78_LITER</name>
<evidence type="ECO:0000313" key="2">
    <source>
        <dbReference type="EMBL" id="GAA0161777.1"/>
    </source>
</evidence>
<evidence type="ECO:0000256" key="1">
    <source>
        <dbReference type="SAM" id="Coils"/>
    </source>
</evidence>